<proteinExistence type="predicted"/>
<reference evidence="1" key="1">
    <citation type="journal article" date="2021" name="Proc. Natl. Acad. Sci. U.S.A.">
        <title>A Catalog of Tens of Thousands of Viruses from Human Metagenomes Reveals Hidden Associations with Chronic Diseases.</title>
        <authorList>
            <person name="Tisza M.J."/>
            <person name="Buck C.B."/>
        </authorList>
    </citation>
    <scope>NUCLEOTIDE SEQUENCE</scope>
    <source>
        <strain evidence="1">CtRRO23</strain>
    </source>
</reference>
<accession>A0A8S5LTC5</accession>
<evidence type="ECO:0000313" key="1">
    <source>
        <dbReference type="EMBL" id="DAD73123.1"/>
    </source>
</evidence>
<dbReference type="EMBL" id="BK014730">
    <property type="protein sequence ID" value="DAD73123.1"/>
    <property type="molecule type" value="Genomic_DNA"/>
</dbReference>
<sequence>MNGCGNFILQKGLPFFYLHKIFYTLKCLYAVTSDFIRIKEKIYKNKIKKYIFKLTYCEIINYN</sequence>
<name>A0A8S5LTC5_9CAUD</name>
<protein>
    <submittedName>
        <fullName evidence="1">Uncharacterized protein</fullName>
    </submittedName>
</protein>
<organism evidence="1">
    <name type="scientific">Siphoviridae sp. ctRRO23</name>
    <dbReference type="NCBI Taxonomy" id="2826334"/>
    <lineage>
        <taxon>Viruses</taxon>
        <taxon>Duplodnaviria</taxon>
        <taxon>Heunggongvirae</taxon>
        <taxon>Uroviricota</taxon>
        <taxon>Caudoviricetes</taxon>
    </lineage>
</organism>